<dbReference type="RefSeq" id="WP_072244377.1">
    <property type="nucleotide sequence ID" value="NZ_FBYC01000001.1"/>
</dbReference>
<accession>A0A0P7YSN7</accession>
<gene>
    <name evidence="2" type="ORF">Ga0058931_0280</name>
    <name evidence="3" type="ORF">HLUCCA05_08455</name>
</gene>
<dbReference type="PROSITE" id="PS51379">
    <property type="entry name" value="4FE4S_FER_2"/>
    <property type="match status" value="1"/>
</dbReference>
<comment type="caution">
    <text evidence="3">The sequence shown here is derived from an EMBL/GenBank/DDBJ whole genome shotgun (WGS) entry which is preliminary data.</text>
</comment>
<dbReference type="Proteomes" id="UP000050413">
    <property type="component" value="Unassembled WGS sequence"/>
</dbReference>
<sequence>MGGLARMEQAAQAQALRVAGLVPEGRAPMPDGLRSIVLLAPDEPAFWPRFTQSPEYRDGAPDPMDRWSMRVIGALAEELGAQALFPFGTQPPHPFYTWALASGRVWSSPVQFLVGADAGLWASYRGALGLAEALAPLPEAAKPCDACAQPCATACPVAALTPAGYDLAACHAFLDTPAGQDCMTTGCAVRRVCPVSQALGRDPAQSAFHMRHFHR</sequence>
<reference evidence="3 4" key="1">
    <citation type="submission" date="2015-09" db="EMBL/GenBank/DDBJ databases">
        <title>Identification and resolution of microdiversity through metagenomic sequencing of parallel consortia.</title>
        <authorList>
            <person name="Nelson W.C."/>
            <person name="Romine M.F."/>
            <person name="Lindemann S.R."/>
        </authorList>
    </citation>
    <scope>NUCLEOTIDE SEQUENCE [LARGE SCALE GENOMIC DNA]</scope>
    <source>
        <strain evidence="3">HL-91</strain>
    </source>
</reference>
<keyword evidence="5" id="KW-1185">Reference proteome</keyword>
<protein>
    <recommendedName>
        <fullName evidence="1">4Fe-4S ferredoxin-type domain-containing protein</fullName>
    </recommendedName>
</protein>
<evidence type="ECO:0000313" key="4">
    <source>
        <dbReference type="Proteomes" id="UP000050413"/>
    </source>
</evidence>
<dbReference type="InterPro" id="IPR017896">
    <property type="entry name" value="4Fe4S_Fe-S-bd"/>
</dbReference>
<evidence type="ECO:0000313" key="3">
    <source>
        <dbReference type="EMBL" id="KPP92301.1"/>
    </source>
</evidence>
<dbReference type="EMBL" id="FBYC01000001">
    <property type="protein sequence ID" value="CUX79596.1"/>
    <property type="molecule type" value="Genomic_DNA"/>
</dbReference>
<dbReference type="OrthoDB" id="8279740at2"/>
<evidence type="ECO:0000313" key="5">
    <source>
        <dbReference type="Proteomes" id="UP000182045"/>
    </source>
</evidence>
<name>A0A0P7YSN7_9RHOB</name>
<dbReference type="EMBL" id="LJSG01000012">
    <property type="protein sequence ID" value="KPP92301.1"/>
    <property type="molecule type" value="Genomic_DNA"/>
</dbReference>
<feature type="domain" description="4Fe-4S ferredoxin-type" evidence="1">
    <location>
        <begin position="134"/>
        <end position="165"/>
    </location>
</feature>
<dbReference type="Proteomes" id="UP000182045">
    <property type="component" value="Unassembled WGS sequence"/>
</dbReference>
<dbReference type="PATRIC" id="fig|1666912.4.peg.830"/>
<dbReference type="AlphaFoldDB" id="A0A0P7YSN7"/>
<reference evidence="2 5" key="2">
    <citation type="submission" date="2016-01" db="EMBL/GenBank/DDBJ databases">
        <authorList>
            <person name="Varghese N."/>
        </authorList>
    </citation>
    <scope>NUCLEOTIDE SEQUENCE [LARGE SCALE GENOMIC DNA]</scope>
    <source>
        <strain evidence="2 5">HL-91</strain>
    </source>
</reference>
<evidence type="ECO:0000259" key="1">
    <source>
        <dbReference type="PROSITE" id="PS51379"/>
    </source>
</evidence>
<dbReference type="STRING" id="1666912.Ga0058931_0280"/>
<organism evidence="3 4">
    <name type="scientific">Roseibaca calidilacus</name>
    <dbReference type="NCBI Taxonomy" id="1666912"/>
    <lineage>
        <taxon>Bacteria</taxon>
        <taxon>Pseudomonadati</taxon>
        <taxon>Pseudomonadota</taxon>
        <taxon>Alphaproteobacteria</taxon>
        <taxon>Rhodobacterales</taxon>
        <taxon>Paracoccaceae</taxon>
        <taxon>Roseinatronobacter</taxon>
    </lineage>
</organism>
<proteinExistence type="predicted"/>
<evidence type="ECO:0000313" key="2">
    <source>
        <dbReference type="EMBL" id="CUX79596.1"/>
    </source>
</evidence>